<evidence type="ECO:0000256" key="6">
    <source>
        <dbReference type="ARBA" id="ARBA00023136"/>
    </source>
</evidence>
<dbReference type="RefSeq" id="WP_093201113.1">
    <property type="nucleotide sequence ID" value="NZ_FNGS01000003.1"/>
</dbReference>
<evidence type="ECO:0000256" key="4">
    <source>
        <dbReference type="ARBA" id="ARBA00022452"/>
    </source>
</evidence>
<sequence length="480" mass="53092">MRQKLWLAIVPVFLCLSVFAQETRAVRKLTLQECVDVAWKNNLQVKQSQVQVDVNRNNLAQSQANRLPTLNGSAGQGLNLGRNIDPFTNTYVTQTLNYTNLGLNSSATIYNGGIINNTIRQNDLLLQASEQDVQASRDQVALNVVLAYLQVINNEDVLSVARAQVEISAQQVARTEKLVQAGALPLANLLDLKAQLANDELSIVTAENNLALSRLQLVQLMNDKSIREFELDRLSVNTPGDGYDAGIQQIYDVAVGTQAAVKAAELRTLSARKGVDIARGSFYPSLGFNFSMGSNYSSAAKRSRLGEPTSVSTSAEVEFNGQKVPITFTTQQPTYLTSAIPWANQLTNNVNGGIGVAMRIPIFNGYQVRYRTANAILNVKNQEYQTENTKLQLRQNIEQAYVNMTGSSKKYASLSKQVESLEQAFKAAESRYNAGAINAVDYNLAKTNLDRARINQVQAKYDYILRIKVLDYYQNKPLSF</sequence>
<dbReference type="PANTHER" id="PTHR30026">
    <property type="entry name" value="OUTER MEMBRANE PROTEIN TOLC"/>
    <property type="match status" value="1"/>
</dbReference>
<keyword evidence="3" id="KW-0813">Transport</keyword>
<dbReference type="AlphaFoldDB" id="A0A1G9NFU6"/>
<proteinExistence type="inferred from homology"/>
<protein>
    <submittedName>
        <fullName evidence="9">Outer membrane protein</fullName>
    </submittedName>
</protein>
<dbReference type="Gene3D" id="1.20.1600.10">
    <property type="entry name" value="Outer membrane efflux proteins (OEP)"/>
    <property type="match status" value="1"/>
</dbReference>
<keyword evidence="6" id="KW-0472">Membrane</keyword>
<dbReference type="EMBL" id="FNGS01000003">
    <property type="protein sequence ID" value="SDL85392.1"/>
    <property type="molecule type" value="Genomic_DNA"/>
</dbReference>
<evidence type="ECO:0000256" key="8">
    <source>
        <dbReference type="SAM" id="SignalP"/>
    </source>
</evidence>
<comment type="subcellular location">
    <subcellularLocation>
        <location evidence="1">Cell outer membrane</location>
    </subcellularLocation>
</comment>
<keyword evidence="4" id="KW-1134">Transmembrane beta strand</keyword>
<evidence type="ECO:0000256" key="2">
    <source>
        <dbReference type="ARBA" id="ARBA00007613"/>
    </source>
</evidence>
<evidence type="ECO:0000313" key="10">
    <source>
        <dbReference type="Proteomes" id="UP000198901"/>
    </source>
</evidence>
<organism evidence="9 10">
    <name type="scientific">Siphonobacter aquaeclarae</name>
    <dbReference type="NCBI Taxonomy" id="563176"/>
    <lineage>
        <taxon>Bacteria</taxon>
        <taxon>Pseudomonadati</taxon>
        <taxon>Bacteroidota</taxon>
        <taxon>Cytophagia</taxon>
        <taxon>Cytophagales</taxon>
        <taxon>Cytophagaceae</taxon>
        <taxon>Siphonobacter</taxon>
    </lineage>
</organism>
<evidence type="ECO:0000256" key="3">
    <source>
        <dbReference type="ARBA" id="ARBA00022448"/>
    </source>
</evidence>
<dbReference type="GO" id="GO:0015562">
    <property type="term" value="F:efflux transmembrane transporter activity"/>
    <property type="evidence" value="ECO:0007669"/>
    <property type="project" value="InterPro"/>
</dbReference>
<gene>
    <name evidence="9" type="ORF">SAMN04488090_1995</name>
</gene>
<evidence type="ECO:0000313" key="9">
    <source>
        <dbReference type="EMBL" id="SDL85392.1"/>
    </source>
</evidence>
<evidence type="ECO:0000256" key="7">
    <source>
        <dbReference type="ARBA" id="ARBA00023237"/>
    </source>
</evidence>
<keyword evidence="8" id="KW-0732">Signal</keyword>
<feature type="chain" id="PRO_5011586420" evidence="8">
    <location>
        <begin position="21"/>
        <end position="480"/>
    </location>
</feature>
<dbReference type="STRING" id="563176.SAMN04488090_1995"/>
<accession>A0A1G9NFU6</accession>
<dbReference type="Pfam" id="PF02321">
    <property type="entry name" value="OEP"/>
    <property type="match status" value="2"/>
</dbReference>
<keyword evidence="7" id="KW-0998">Cell outer membrane</keyword>
<dbReference type="GO" id="GO:0015288">
    <property type="term" value="F:porin activity"/>
    <property type="evidence" value="ECO:0007669"/>
    <property type="project" value="TreeGrafter"/>
</dbReference>
<dbReference type="InterPro" id="IPR051906">
    <property type="entry name" value="TolC-like"/>
</dbReference>
<evidence type="ECO:0000256" key="1">
    <source>
        <dbReference type="ARBA" id="ARBA00004442"/>
    </source>
</evidence>
<comment type="similarity">
    <text evidence="2">Belongs to the outer membrane factor (OMF) (TC 1.B.17) family.</text>
</comment>
<dbReference type="GO" id="GO:0009279">
    <property type="term" value="C:cell outer membrane"/>
    <property type="evidence" value="ECO:0007669"/>
    <property type="project" value="UniProtKB-SubCell"/>
</dbReference>
<dbReference type="PANTHER" id="PTHR30026:SF20">
    <property type="entry name" value="OUTER MEMBRANE PROTEIN TOLC"/>
    <property type="match status" value="1"/>
</dbReference>
<dbReference type="OrthoDB" id="9811587at2"/>
<dbReference type="GO" id="GO:1990281">
    <property type="term" value="C:efflux pump complex"/>
    <property type="evidence" value="ECO:0007669"/>
    <property type="project" value="TreeGrafter"/>
</dbReference>
<name>A0A1G9NFU6_9BACT</name>
<reference evidence="9 10" key="1">
    <citation type="submission" date="2016-10" db="EMBL/GenBank/DDBJ databases">
        <authorList>
            <person name="de Groot N.N."/>
        </authorList>
    </citation>
    <scope>NUCLEOTIDE SEQUENCE [LARGE SCALE GENOMIC DNA]</scope>
    <source>
        <strain evidence="9 10">DSM 21668</strain>
    </source>
</reference>
<feature type="signal peptide" evidence="8">
    <location>
        <begin position="1"/>
        <end position="20"/>
    </location>
</feature>
<evidence type="ECO:0000256" key="5">
    <source>
        <dbReference type="ARBA" id="ARBA00022692"/>
    </source>
</evidence>
<dbReference type="Proteomes" id="UP000198901">
    <property type="component" value="Unassembled WGS sequence"/>
</dbReference>
<dbReference type="InterPro" id="IPR003423">
    <property type="entry name" value="OMP_efflux"/>
</dbReference>
<keyword evidence="5" id="KW-0812">Transmembrane</keyword>
<dbReference type="SUPFAM" id="SSF56954">
    <property type="entry name" value="Outer membrane efflux proteins (OEP)"/>
    <property type="match status" value="1"/>
</dbReference>
<keyword evidence="10" id="KW-1185">Reference proteome</keyword>